<sequence length="1210" mass="131601">MSVAGDVRVGLVLEGADEFKVQVVRAADSLDRIANKMDDYARSTEKARRANSVVSTSIREMALNMELARLTIANLSAGLTALPRALLEQASFFDKTTLLLAGLNVETATFAEAQKQAAVEVKNLMSAAASSPYKMNALVDAYTKLKAADLASPDGFLAGLMNTAGKFGKSSEELKRASVAIQQMAGKGVISMEELRQQFGEAVPDAMGMMARAASVSMGDLVKQVSTGTVEAKQALELLSREMYLSSAGAAVEMTKTWDGALNRISTSLTELAVITGDTGFYDNAVGLANAFNSFLKSDEVVADANRLGLVLTDLSNMMAAVATFIYDHAKELTMIIGAMFGASWANKIISGVGALTEAYKAESAKWPESTRVVQNQMLELQRDFQRRGLALEADYLASRSAAQDRAILNAMDANKRQYDLDRAALQERLQTLQAGQSRLSAMTNSVANMFGGWTNVIVAAIGVALYALDEFYLKQRRIADQVIETGGLVASFEDLQYASKQMAEDKTRLQERKQGLEESKQAVSALTEAYKLTNEQVRILNSGTSAEKMGLAQKLGLNSVQSGKLFSAFDDVKRADSEIKAMESRIKRANEAISSAKEHVSETFRNQGSGVVANIMAAPLRQVSMEYEKAAKKAEAAAKQESAKYKDDAKAANDAYQKVLTEKLAPARQKAIASMNSIFEGESKAIAAQMEKLKSEKPADGKNESLVLERDKQLAILEGRLERVNKDWDTFKEAISVSHEGLDRLASQMAKTGKIDPSVSYMQSSKIFTAGKQEEIKMQKVALGLLDEQAVKGKELAKLEAAIAAGKYKSLKSATIEQMKIDAMARDMANAEFQEIKERARLRRTTVDRLDDLSISISKKMGSAKGRSDNPLLEWQRAAEQTNEAIKEIEANLKKASGVLPDDAAKIAEIMQKQRMADQYNIAAKMNESIRETNEAMMPNMARTRAEFDRQIAQLDELLDLEVERLNAAKARGSASKEEADLIQKNIDLIKKQRELTEQQKSQQTTIYGVWKRSLEDMKDGINEKLGATFEGVFDAFAAGIVEGKDSFKDMMDSLTKDLEKFLVKMAMMQMFESTLGGFFGGGKGGKGGGGGVFSFANGGIMSEFGSLPLRKYAKGGVATSPQLALFGEGSMNEAYVPLPDGRTIPVTMTGPQAGASPTVHFNLINQSGMPVEAESRGQKFDGEKYIIDVVLNAMSRPGRLRTAMQGVK</sequence>
<reference evidence="4" key="1">
    <citation type="submission" date="2017-10" db="EMBL/GenBank/DDBJ databases">
        <authorList>
            <person name="Colston S.M."/>
            <person name="Graf J."/>
        </authorList>
    </citation>
    <scope>NUCLEOTIDE SEQUENCE</scope>
    <source>
        <strain evidence="4">BAQ071013-135</strain>
    </source>
</reference>
<dbReference type="InterPro" id="IPR013491">
    <property type="entry name" value="Tape_meas_N"/>
</dbReference>
<reference evidence="4" key="2">
    <citation type="journal article" date="2019" name="PLoS ONE">
        <title>Identification and characterization of putative Aeromonas spp. T3SS effectors.</title>
        <authorList>
            <person name="Rangel L.T."/>
            <person name="Marden J."/>
            <person name="Colston S."/>
            <person name="Setubal J.C."/>
            <person name="Graf J."/>
            <person name="Gogarten J.P."/>
        </authorList>
    </citation>
    <scope>NUCLEOTIDE SEQUENCE</scope>
    <source>
        <strain evidence="4">BAQ071013-135</strain>
    </source>
</reference>
<evidence type="ECO:0000256" key="1">
    <source>
        <dbReference type="SAM" id="Coils"/>
    </source>
</evidence>
<dbReference type="AlphaFoldDB" id="A0AAX2UNP5"/>
<dbReference type="RefSeq" id="WP_139495331.1">
    <property type="nucleotide sequence ID" value="NZ_CAWORL010000019.1"/>
</dbReference>
<feature type="domain" description="Tape measure protein N-terminal" evidence="3">
    <location>
        <begin position="108"/>
        <end position="272"/>
    </location>
</feature>
<dbReference type="NCBIfam" id="TIGR02675">
    <property type="entry name" value="tape_meas_nterm"/>
    <property type="match status" value="1"/>
</dbReference>
<evidence type="ECO:0000259" key="3">
    <source>
        <dbReference type="Pfam" id="PF20155"/>
    </source>
</evidence>
<evidence type="ECO:0000313" key="4">
    <source>
        <dbReference type="EMBL" id="TND51886.1"/>
    </source>
</evidence>
<dbReference type="PANTHER" id="PTHR38812">
    <property type="entry name" value="MU-LIKE PROPHAGE FLUMU PROTEIN GP42"/>
    <property type="match status" value="1"/>
</dbReference>
<evidence type="ECO:0000313" key="5">
    <source>
        <dbReference type="Proteomes" id="UP000796104"/>
    </source>
</evidence>
<dbReference type="Pfam" id="PF20155">
    <property type="entry name" value="TMP_3"/>
    <property type="match status" value="1"/>
</dbReference>
<feature type="coiled-coil region" evidence="1">
    <location>
        <begin position="573"/>
        <end position="645"/>
    </location>
</feature>
<keyword evidence="1" id="KW-0175">Coiled coil</keyword>
<dbReference type="InterPro" id="IPR006431">
    <property type="entry name" value="Phage_tape_meas_C"/>
</dbReference>
<evidence type="ECO:0008006" key="6">
    <source>
        <dbReference type="Google" id="ProtNLM"/>
    </source>
</evidence>
<feature type="coiled-coil region" evidence="1">
    <location>
        <begin position="500"/>
        <end position="537"/>
    </location>
</feature>
<dbReference type="Proteomes" id="UP000796104">
    <property type="component" value="Unassembled WGS sequence"/>
</dbReference>
<evidence type="ECO:0000259" key="2">
    <source>
        <dbReference type="Pfam" id="PF09718"/>
    </source>
</evidence>
<proteinExistence type="predicted"/>
<feature type="domain" description="Bacteriophage tail tape measure C-terminal" evidence="2">
    <location>
        <begin position="1012"/>
        <end position="1073"/>
    </location>
</feature>
<name>A0AAX2UNP5_AERVE</name>
<protein>
    <recommendedName>
        <fullName evidence="6">Phage tail tape measure protein</fullName>
    </recommendedName>
</protein>
<dbReference type="EMBL" id="PDXJ01000026">
    <property type="protein sequence ID" value="TND51886.1"/>
    <property type="molecule type" value="Genomic_DNA"/>
</dbReference>
<comment type="caution">
    <text evidence="4">The sequence shown here is derived from an EMBL/GenBank/DDBJ whole genome shotgun (WGS) entry which is preliminary data.</text>
</comment>
<dbReference type="Pfam" id="PF09718">
    <property type="entry name" value="Tape_meas_lam_C"/>
    <property type="match status" value="1"/>
</dbReference>
<organism evidence="4 5">
    <name type="scientific">Aeromonas veronii</name>
    <dbReference type="NCBI Taxonomy" id="654"/>
    <lineage>
        <taxon>Bacteria</taxon>
        <taxon>Pseudomonadati</taxon>
        <taxon>Pseudomonadota</taxon>
        <taxon>Gammaproteobacteria</taxon>
        <taxon>Aeromonadales</taxon>
        <taxon>Aeromonadaceae</taxon>
        <taxon>Aeromonas</taxon>
    </lineage>
</organism>
<feature type="coiled-coil region" evidence="1">
    <location>
        <begin position="953"/>
        <end position="1001"/>
    </location>
</feature>
<dbReference type="InterPro" id="IPR053058">
    <property type="entry name" value="Mulikevirus_tape_measure"/>
</dbReference>
<feature type="coiled-coil region" evidence="1">
    <location>
        <begin position="873"/>
        <end position="900"/>
    </location>
</feature>
<gene>
    <name evidence="4" type="ORF">CF123_18630</name>
</gene>
<dbReference type="PANTHER" id="PTHR38812:SF2">
    <property type="entry name" value="MU-LIKE PROPHAGE FLUMU PROTEIN GP42"/>
    <property type="match status" value="1"/>
</dbReference>
<accession>A0AAX2UNP5</accession>